<dbReference type="Gene3D" id="3.50.30.50">
    <property type="entry name" value="Putative cyclase"/>
    <property type="match status" value="1"/>
</dbReference>
<evidence type="ECO:0000256" key="1">
    <source>
        <dbReference type="SAM" id="SignalP"/>
    </source>
</evidence>
<dbReference type="AlphaFoldDB" id="A0A0D6JH19"/>
<dbReference type="KEGG" id="fil:BN1229_v1_2347"/>
<accession>A0A0D6JH19</accession>
<evidence type="ECO:0000313" key="3">
    <source>
        <dbReference type="Proteomes" id="UP000033187"/>
    </source>
</evidence>
<keyword evidence="3" id="KW-1185">Reference proteome</keyword>
<organism evidence="2 3">
    <name type="scientific">Candidatus Filomicrobium marinum</name>
    <dbReference type="NCBI Taxonomy" id="1608628"/>
    <lineage>
        <taxon>Bacteria</taxon>
        <taxon>Pseudomonadati</taxon>
        <taxon>Pseudomonadota</taxon>
        <taxon>Alphaproteobacteria</taxon>
        <taxon>Hyphomicrobiales</taxon>
        <taxon>Hyphomicrobiaceae</taxon>
        <taxon>Filomicrobium</taxon>
    </lineage>
</organism>
<sequence>MTIFLRLYSTFAFIVLIVTSSSLSSAPAAQALDVTKATIVDLTHPIDANTIYWPTETKTFQLDEVHKGVTERGFFYASYRFCSPEHGGTHVDAPFHFAERGQTTAVIPIDRLSGPAVVIDVSTKAAEDTDYTLSAQDVSDWEHAHGKIPDGAIVLLRTGWSSRWPNKRAYLGDDTPGDASNLHFPSYGPEAARLLVDRGVAVLGVDTASIDNGPSKDFLVHRIAGAANVVGLENVTNLDQLPATGAWAIVLPMKIAKGSGAPARAIAFVP</sequence>
<dbReference type="OrthoDB" id="9777007at2"/>
<name>A0A0D6JH19_9HYPH</name>
<feature type="chain" id="PRO_5002306404" evidence="1">
    <location>
        <begin position="32"/>
        <end position="270"/>
    </location>
</feature>
<dbReference type="RefSeq" id="WP_046478299.1">
    <property type="nucleotide sequence ID" value="NZ_LN829118.1"/>
</dbReference>
<dbReference type="SUPFAM" id="SSF102198">
    <property type="entry name" value="Putative cyclase"/>
    <property type="match status" value="1"/>
</dbReference>
<dbReference type="Pfam" id="PF04199">
    <property type="entry name" value="Cyclase"/>
    <property type="match status" value="1"/>
</dbReference>
<gene>
    <name evidence="2" type="ORF">YBN1229_v1_2348</name>
</gene>
<dbReference type="PANTHER" id="PTHR31118">
    <property type="entry name" value="CYCLASE-LIKE PROTEIN 2"/>
    <property type="match status" value="1"/>
</dbReference>
<dbReference type="PANTHER" id="PTHR31118:SF12">
    <property type="entry name" value="CYCLASE-LIKE PROTEIN 2"/>
    <property type="match status" value="1"/>
</dbReference>
<dbReference type="GO" id="GO:0004061">
    <property type="term" value="F:arylformamidase activity"/>
    <property type="evidence" value="ECO:0007669"/>
    <property type="project" value="InterPro"/>
</dbReference>
<dbReference type="Proteomes" id="UP000033187">
    <property type="component" value="Chromosome 1"/>
</dbReference>
<reference evidence="3" key="1">
    <citation type="submission" date="2015-02" db="EMBL/GenBank/DDBJ databases">
        <authorList>
            <person name="Chooi Y.-H."/>
        </authorList>
    </citation>
    <scope>NUCLEOTIDE SEQUENCE [LARGE SCALE GENOMIC DNA]</scope>
    <source>
        <strain evidence="3">strain Y</strain>
    </source>
</reference>
<proteinExistence type="predicted"/>
<dbReference type="KEGG" id="fiy:BN1229_v1_2348"/>
<dbReference type="EMBL" id="LN829119">
    <property type="protein sequence ID" value="CPR19851.1"/>
    <property type="molecule type" value="Genomic_DNA"/>
</dbReference>
<evidence type="ECO:0000313" key="2">
    <source>
        <dbReference type="EMBL" id="CPR19851.1"/>
    </source>
</evidence>
<dbReference type="InterPro" id="IPR007325">
    <property type="entry name" value="KFase/CYL"/>
</dbReference>
<protein>
    <submittedName>
        <fullName evidence="2">Cyclase family protein</fullName>
    </submittedName>
</protein>
<dbReference type="InterPro" id="IPR037175">
    <property type="entry name" value="KFase_sf"/>
</dbReference>
<feature type="signal peptide" evidence="1">
    <location>
        <begin position="1"/>
        <end position="31"/>
    </location>
</feature>
<keyword evidence="1" id="KW-0732">Signal</keyword>
<dbReference type="GO" id="GO:0019441">
    <property type="term" value="P:L-tryptophan catabolic process to kynurenine"/>
    <property type="evidence" value="ECO:0007669"/>
    <property type="project" value="InterPro"/>
</dbReference>